<keyword evidence="1" id="KW-0472">Membrane</keyword>
<dbReference type="AlphaFoldDB" id="A0A2G8KKM9"/>
<feature type="domain" description="Rab-GAP TBC" evidence="2">
    <location>
        <begin position="119"/>
        <end position="357"/>
    </location>
</feature>
<dbReference type="OrthoDB" id="294251at2759"/>
<dbReference type="SUPFAM" id="SSF47923">
    <property type="entry name" value="Ypt/Rab-GAP domain of gyp1p"/>
    <property type="match status" value="2"/>
</dbReference>
<dbReference type="Gene3D" id="1.10.8.270">
    <property type="entry name" value="putative rabgap domain of human tbc1 domain family member 14 like domains"/>
    <property type="match status" value="1"/>
</dbReference>
<protein>
    <submittedName>
        <fullName evidence="3">Putative TBC1 domain family member 10A-like isoform X2</fullName>
    </submittedName>
</protein>
<evidence type="ECO:0000256" key="1">
    <source>
        <dbReference type="SAM" id="Phobius"/>
    </source>
</evidence>
<dbReference type="SMART" id="SM00164">
    <property type="entry name" value="TBC"/>
    <property type="match status" value="1"/>
</dbReference>
<keyword evidence="1" id="KW-1133">Transmembrane helix</keyword>
<feature type="transmembrane region" description="Helical" evidence="1">
    <location>
        <begin position="346"/>
        <end position="366"/>
    </location>
</feature>
<dbReference type="GO" id="GO:0005096">
    <property type="term" value="F:GTPase activator activity"/>
    <property type="evidence" value="ECO:0007669"/>
    <property type="project" value="TreeGrafter"/>
</dbReference>
<evidence type="ECO:0000313" key="3">
    <source>
        <dbReference type="EMBL" id="PIK48562.1"/>
    </source>
</evidence>
<dbReference type="PROSITE" id="PS50086">
    <property type="entry name" value="TBC_RABGAP"/>
    <property type="match status" value="1"/>
</dbReference>
<dbReference type="InterPro" id="IPR000195">
    <property type="entry name" value="Rab-GAP-TBC_dom"/>
</dbReference>
<sequence length="396" mass="45290">MGEVGKNPARGHKRQPYSVLFIAMLGPRIILAVFPAIRRYHKKKLAGSLREVLASPAVRQSGTIVDITFLMVTFISRNDIVTSPSTINHQKLLWEKFLRGWPESHMKHPGRLRCLLKRGVPPEMRRDVWRALLGCEQLRSTSSFSYQECIRAIRLQLVELGVSEYSLNIHNHELWEAGNGNENVEGTIHKPAKMGHLIALKTLRQIIVDVDRTFPTHRLFMGRDTSAKEGHASLFRLLSAYSIYNSEVGYCQGMSYIAGMLLMQMASEEESFWAMVALFEKPKYLSGYFDSSLQRIQNHSAIFQKLLLQRYPKLGKHFILLDVNPLMFVTPWFMCLFTSMPCWETVLAIWDLLLLDGISTIFRVALGILHLDRLRCLSCDEMGQVLPKLLHPPAQL</sequence>
<dbReference type="Gene3D" id="1.10.10.750">
    <property type="entry name" value="Ypt/Rab-GAP domain of gyp1p, domain 1"/>
    <property type="match status" value="1"/>
</dbReference>
<dbReference type="STRING" id="307972.A0A2G8KKM9"/>
<feature type="transmembrane region" description="Helical" evidence="1">
    <location>
        <begin position="318"/>
        <end position="340"/>
    </location>
</feature>
<reference evidence="3 4" key="1">
    <citation type="journal article" date="2017" name="PLoS Biol.">
        <title>The sea cucumber genome provides insights into morphological evolution and visceral regeneration.</title>
        <authorList>
            <person name="Zhang X."/>
            <person name="Sun L."/>
            <person name="Yuan J."/>
            <person name="Sun Y."/>
            <person name="Gao Y."/>
            <person name="Zhang L."/>
            <person name="Li S."/>
            <person name="Dai H."/>
            <person name="Hamel J.F."/>
            <person name="Liu C."/>
            <person name="Yu Y."/>
            <person name="Liu S."/>
            <person name="Lin W."/>
            <person name="Guo K."/>
            <person name="Jin S."/>
            <person name="Xu P."/>
            <person name="Storey K.B."/>
            <person name="Huan P."/>
            <person name="Zhang T."/>
            <person name="Zhou Y."/>
            <person name="Zhang J."/>
            <person name="Lin C."/>
            <person name="Li X."/>
            <person name="Xing L."/>
            <person name="Huo D."/>
            <person name="Sun M."/>
            <person name="Wang L."/>
            <person name="Mercier A."/>
            <person name="Li F."/>
            <person name="Yang H."/>
            <person name="Xiang J."/>
        </authorList>
    </citation>
    <scope>NUCLEOTIDE SEQUENCE [LARGE SCALE GENOMIC DNA]</scope>
    <source>
        <strain evidence="3">Shaxun</strain>
        <tissue evidence="3">Muscle</tissue>
    </source>
</reference>
<dbReference type="Pfam" id="PF00566">
    <property type="entry name" value="RabGAP-TBC"/>
    <property type="match status" value="1"/>
</dbReference>
<dbReference type="Gene3D" id="1.10.472.80">
    <property type="entry name" value="Ypt/Rab-GAP domain of gyp1p, domain 3"/>
    <property type="match status" value="1"/>
</dbReference>
<feature type="transmembrane region" description="Helical" evidence="1">
    <location>
        <begin position="17"/>
        <end position="37"/>
    </location>
</feature>
<comment type="caution">
    <text evidence="3">The sequence shown here is derived from an EMBL/GenBank/DDBJ whole genome shotgun (WGS) entry which is preliminary data.</text>
</comment>
<keyword evidence="4" id="KW-1185">Reference proteome</keyword>
<dbReference type="Proteomes" id="UP000230750">
    <property type="component" value="Unassembled WGS sequence"/>
</dbReference>
<dbReference type="PANTHER" id="PTHR47219:SF9">
    <property type="entry name" value="GTPASE ACTIVATING PROTEIN AND CENTROSOME-ASSOCIATED, ISOFORM B"/>
    <property type="match status" value="1"/>
</dbReference>
<dbReference type="InterPro" id="IPR035969">
    <property type="entry name" value="Rab-GAP_TBC_sf"/>
</dbReference>
<name>A0A2G8KKM9_STIJA</name>
<dbReference type="InterPro" id="IPR050302">
    <property type="entry name" value="Rab_GAP_TBC_domain"/>
</dbReference>
<proteinExistence type="predicted"/>
<dbReference type="GO" id="GO:0031267">
    <property type="term" value="F:small GTPase binding"/>
    <property type="evidence" value="ECO:0007669"/>
    <property type="project" value="TreeGrafter"/>
</dbReference>
<organism evidence="3 4">
    <name type="scientific">Stichopus japonicus</name>
    <name type="common">Sea cucumber</name>
    <dbReference type="NCBI Taxonomy" id="307972"/>
    <lineage>
        <taxon>Eukaryota</taxon>
        <taxon>Metazoa</taxon>
        <taxon>Echinodermata</taxon>
        <taxon>Eleutherozoa</taxon>
        <taxon>Echinozoa</taxon>
        <taxon>Holothuroidea</taxon>
        <taxon>Aspidochirotacea</taxon>
        <taxon>Aspidochirotida</taxon>
        <taxon>Stichopodidae</taxon>
        <taxon>Apostichopus</taxon>
    </lineage>
</organism>
<accession>A0A2G8KKM9</accession>
<dbReference type="EMBL" id="MRZV01000515">
    <property type="protein sequence ID" value="PIK48562.1"/>
    <property type="molecule type" value="Genomic_DNA"/>
</dbReference>
<dbReference type="FunFam" id="1.10.8.270:FF:000016">
    <property type="entry name" value="TBC1 domain family member 2A"/>
    <property type="match status" value="1"/>
</dbReference>
<keyword evidence="1" id="KW-0812">Transmembrane</keyword>
<dbReference type="PANTHER" id="PTHR47219">
    <property type="entry name" value="RAB GTPASE-ACTIVATING PROTEIN 1-LIKE"/>
    <property type="match status" value="1"/>
</dbReference>
<gene>
    <name evidence="3" type="ORF">BSL78_14550</name>
</gene>
<evidence type="ECO:0000313" key="4">
    <source>
        <dbReference type="Proteomes" id="UP000230750"/>
    </source>
</evidence>
<evidence type="ECO:0000259" key="2">
    <source>
        <dbReference type="PROSITE" id="PS50086"/>
    </source>
</evidence>